<keyword evidence="1" id="KW-0472">Membrane</keyword>
<evidence type="ECO:0000256" key="1">
    <source>
        <dbReference type="SAM" id="Phobius"/>
    </source>
</evidence>
<organism evidence="2">
    <name type="scientific">uncultured Solirubrobacteraceae bacterium</name>
    <dbReference type="NCBI Taxonomy" id="1162706"/>
    <lineage>
        <taxon>Bacteria</taxon>
        <taxon>Bacillati</taxon>
        <taxon>Actinomycetota</taxon>
        <taxon>Thermoleophilia</taxon>
        <taxon>Solirubrobacterales</taxon>
        <taxon>Solirubrobacteraceae</taxon>
        <taxon>environmental samples</taxon>
    </lineage>
</organism>
<name>A0A6J4U0A8_9ACTN</name>
<protein>
    <submittedName>
        <fullName evidence="2">Uncharacterized protein</fullName>
    </submittedName>
</protein>
<proteinExistence type="predicted"/>
<evidence type="ECO:0000313" key="2">
    <source>
        <dbReference type="EMBL" id="CAA9537312.1"/>
    </source>
</evidence>
<keyword evidence="1" id="KW-0812">Transmembrane</keyword>
<sequence length="98" mass="9855">MRSAIGCAGLGVLLLVVAGTFDAEPLYVTGSALLLLGGGAAAWIGAGAWGATVTRKLGARSVTEDEPLTVLVEARAGRLPLPPGVVDEPLLPEPAPVR</sequence>
<accession>A0A6J4U0A8</accession>
<dbReference type="EMBL" id="CADCVS010000571">
    <property type="protein sequence ID" value="CAA9537312.1"/>
    <property type="molecule type" value="Genomic_DNA"/>
</dbReference>
<gene>
    <name evidence="2" type="ORF">AVDCRST_MAG30-4366</name>
</gene>
<reference evidence="2" key="1">
    <citation type="submission" date="2020-02" db="EMBL/GenBank/DDBJ databases">
        <authorList>
            <person name="Meier V. D."/>
        </authorList>
    </citation>
    <scope>NUCLEOTIDE SEQUENCE</scope>
    <source>
        <strain evidence="2">AVDCRST_MAG30</strain>
    </source>
</reference>
<keyword evidence="1" id="KW-1133">Transmembrane helix</keyword>
<feature type="transmembrane region" description="Helical" evidence="1">
    <location>
        <begin position="33"/>
        <end position="51"/>
    </location>
</feature>
<feature type="non-terminal residue" evidence="2">
    <location>
        <position position="98"/>
    </location>
</feature>
<dbReference type="AlphaFoldDB" id="A0A6J4U0A8"/>